<feature type="transmembrane region" description="Helical" evidence="1">
    <location>
        <begin position="115"/>
        <end position="142"/>
    </location>
</feature>
<feature type="transmembrane region" description="Helical" evidence="1">
    <location>
        <begin position="212"/>
        <end position="234"/>
    </location>
</feature>
<dbReference type="RefSeq" id="XP_016240210.1">
    <property type="nucleotide sequence ID" value="XM_016374934.1"/>
</dbReference>
<organism evidence="2 3">
    <name type="scientific">Exophiala spinifera</name>
    <dbReference type="NCBI Taxonomy" id="91928"/>
    <lineage>
        <taxon>Eukaryota</taxon>
        <taxon>Fungi</taxon>
        <taxon>Dikarya</taxon>
        <taxon>Ascomycota</taxon>
        <taxon>Pezizomycotina</taxon>
        <taxon>Eurotiomycetes</taxon>
        <taxon>Chaetothyriomycetidae</taxon>
        <taxon>Chaetothyriales</taxon>
        <taxon>Herpotrichiellaceae</taxon>
        <taxon>Exophiala</taxon>
    </lineage>
</organism>
<dbReference type="HOGENOM" id="CLU_897251_0_0_1"/>
<reference evidence="2 3" key="1">
    <citation type="submission" date="2015-01" db="EMBL/GenBank/DDBJ databases">
        <title>The Genome Sequence of Exophiala spinifera CBS89968.</title>
        <authorList>
            <consortium name="The Broad Institute Genomics Platform"/>
            <person name="Cuomo C."/>
            <person name="de Hoog S."/>
            <person name="Gorbushina A."/>
            <person name="Stielow B."/>
            <person name="Teixiera M."/>
            <person name="Abouelleil A."/>
            <person name="Chapman S.B."/>
            <person name="Priest M."/>
            <person name="Young S.K."/>
            <person name="Wortman J."/>
            <person name="Nusbaum C."/>
            <person name="Birren B."/>
        </authorList>
    </citation>
    <scope>NUCLEOTIDE SEQUENCE [LARGE SCALE GENOMIC DNA]</scope>
    <source>
        <strain evidence="2 3">CBS 89968</strain>
    </source>
</reference>
<dbReference type="EMBL" id="KN847492">
    <property type="protein sequence ID" value="KIW19994.1"/>
    <property type="molecule type" value="Genomic_DNA"/>
</dbReference>
<keyword evidence="1" id="KW-0812">Transmembrane</keyword>
<dbReference type="GeneID" id="27327652"/>
<feature type="transmembrane region" description="Helical" evidence="1">
    <location>
        <begin position="163"/>
        <end position="189"/>
    </location>
</feature>
<feature type="transmembrane region" description="Helical" evidence="1">
    <location>
        <begin position="44"/>
        <end position="65"/>
    </location>
</feature>
<evidence type="ECO:0000256" key="1">
    <source>
        <dbReference type="SAM" id="Phobius"/>
    </source>
</evidence>
<feature type="transmembrane region" description="Helical" evidence="1">
    <location>
        <begin position="85"/>
        <end position="109"/>
    </location>
</feature>
<protein>
    <submittedName>
        <fullName evidence="2">Uncharacterized protein</fullName>
    </submittedName>
</protein>
<evidence type="ECO:0000313" key="2">
    <source>
        <dbReference type="EMBL" id="KIW19994.1"/>
    </source>
</evidence>
<dbReference type="AlphaFoldDB" id="A0A0D2C8Y7"/>
<gene>
    <name evidence="2" type="ORF">PV08_00569</name>
</gene>
<keyword evidence="1" id="KW-1133">Transmembrane helix</keyword>
<dbReference type="Proteomes" id="UP000053328">
    <property type="component" value="Unassembled WGS sequence"/>
</dbReference>
<keyword evidence="1" id="KW-0472">Membrane</keyword>
<keyword evidence="3" id="KW-1185">Reference proteome</keyword>
<dbReference type="VEuPathDB" id="FungiDB:PV08_00569"/>
<sequence length="310" mass="33276">MSWPLFIGISAVVFYVLGGSLYGVFCGHGNNDYYCTFEVCVPGIVFLCLGGVCTIAWVILFASYLKGLRKNPAGSINPSKSSSKWRPLGSGIAALAAFVIGGALMGILQNTYHDGVFIAGCAFLGLGVLLVVIFIVLAIVYANPPNRNPATQGTSGLHASSRIKYWALGFGILSLILYGVGAGLLGYFYSTVSGEVDNLDYYSNGGEYSRQVGGFVCVGLGSIFTFMWLVLLAISSSRKRCIQPVYIVAQSSMGHPRPVLSGEEVENRHTQQDQELGRYCGMCGKFVQTPFCRRCGTPQNTFSSDGRTPP</sequence>
<feature type="transmembrane region" description="Helical" evidence="1">
    <location>
        <begin position="5"/>
        <end position="24"/>
    </location>
</feature>
<evidence type="ECO:0000313" key="3">
    <source>
        <dbReference type="Proteomes" id="UP000053328"/>
    </source>
</evidence>
<proteinExistence type="predicted"/>
<accession>A0A0D2C8Y7</accession>
<name>A0A0D2C8Y7_9EURO</name>